<organism evidence="2 3">
    <name type="scientific">Pleuronectes platessa</name>
    <name type="common">European plaice</name>
    <dbReference type="NCBI Taxonomy" id="8262"/>
    <lineage>
        <taxon>Eukaryota</taxon>
        <taxon>Metazoa</taxon>
        <taxon>Chordata</taxon>
        <taxon>Craniata</taxon>
        <taxon>Vertebrata</taxon>
        <taxon>Euteleostomi</taxon>
        <taxon>Actinopterygii</taxon>
        <taxon>Neopterygii</taxon>
        <taxon>Teleostei</taxon>
        <taxon>Neoteleostei</taxon>
        <taxon>Acanthomorphata</taxon>
        <taxon>Carangaria</taxon>
        <taxon>Pleuronectiformes</taxon>
        <taxon>Pleuronectoidei</taxon>
        <taxon>Pleuronectidae</taxon>
        <taxon>Pleuronectes</taxon>
    </lineage>
</organism>
<gene>
    <name evidence="2" type="ORF">PLEPLA_LOCUS15718</name>
</gene>
<reference evidence="2" key="1">
    <citation type="submission" date="2020-03" db="EMBL/GenBank/DDBJ databases">
        <authorList>
            <person name="Weist P."/>
        </authorList>
    </citation>
    <scope>NUCLEOTIDE SEQUENCE</scope>
</reference>
<keyword evidence="3" id="KW-1185">Reference proteome</keyword>
<protein>
    <submittedName>
        <fullName evidence="2">Uncharacterized protein</fullName>
    </submittedName>
</protein>
<feature type="compositionally biased region" description="Polar residues" evidence="1">
    <location>
        <begin position="15"/>
        <end position="29"/>
    </location>
</feature>
<sequence>MQTNPRGSRPEIIQGRQSRGQEPGSQSEANKTDKGQAEEESRGKAGRSRRRSGRKGIMKVTLERLGTNTLNDLAEDKGNRHADIEGRLMREWKTGASVGGAGEGIRGMRKVQSRRGVAEF</sequence>
<comment type="caution">
    <text evidence="2">The sequence shown here is derived from an EMBL/GenBank/DDBJ whole genome shotgun (WGS) entry which is preliminary data.</text>
</comment>
<evidence type="ECO:0000313" key="3">
    <source>
        <dbReference type="Proteomes" id="UP001153269"/>
    </source>
</evidence>
<evidence type="ECO:0000313" key="2">
    <source>
        <dbReference type="EMBL" id="CAB1427775.1"/>
    </source>
</evidence>
<feature type="compositionally biased region" description="Basic and acidic residues" evidence="1">
    <location>
        <begin position="30"/>
        <end position="43"/>
    </location>
</feature>
<feature type="compositionally biased region" description="Basic residues" evidence="1">
    <location>
        <begin position="44"/>
        <end position="57"/>
    </location>
</feature>
<dbReference type="EMBL" id="CADEAL010000998">
    <property type="protein sequence ID" value="CAB1427775.1"/>
    <property type="molecule type" value="Genomic_DNA"/>
</dbReference>
<dbReference type="Proteomes" id="UP001153269">
    <property type="component" value="Unassembled WGS sequence"/>
</dbReference>
<feature type="region of interest" description="Disordered" evidence="1">
    <location>
        <begin position="97"/>
        <end position="120"/>
    </location>
</feature>
<proteinExistence type="predicted"/>
<dbReference type="AlphaFoldDB" id="A0A9N7UAE8"/>
<evidence type="ECO:0000256" key="1">
    <source>
        <dbReference type="SAM" id="MobiDB-lite"/>
    </source>
</evidence>
<name>A0A9N7UAE8_PLEPL</name>
<accession>A0A9N7UAE8</accession>
<feature type="region of interest" description="Disordered" evidence="1">
    <location>
        <begin position="1"/>
        <end position="57"/>
    </location>
</feature>